<evidence type="ECO:0000313" key="2">
    <source>
        <dbReference type="EMBL" id="PRQ58060.1"/>
    </source>
</evidence>
<dbReference type="Gramene" id="PRQ58060">
    <property type="protein sequence ID" value="PRQ58060"/>
    <property type="gene ID" value="RchiOBHm_Chr1g0355101"/>
</dbReference>
<feature type="compositionally biased region" description="Polar residues" evidence="1">
    <location>
        <begin position="61"/>
        <end position="73"/>
    </location>
</feature>
<proteinExistence type="predicted"/>
<gene>
    <name evidence="2" type="ORF">RchiOBHm_Chr1g0355101</name>
</gene>
<dbReference type="STRING" id="74649.A0A2P6SHB1"/>
<dbReference type="OMA" id="LESCNGI"/>
<dbReference type="AlphaFoldDB" id="A0A2P6SHB1"/>
<dbReference type="Proteomes" id="UP000238479">
    <property type="component" value="Chromosome 1"/>
</dbReference>
<comment type="caution">
    <text evidence="2">The sequence shown here is derived from an EMBL/GenBank/DDBJ whole genome shotgun (WGS) entry which is preliminary data.</text>
</comment>
<protein>
    <submittedName>
        <fullName evidence="2">Uncharacterized protein</fullName>
    </submittedName>
</protein>
<evidence type="ECO:0000256" key="1">
    <source>
        <dbReference type="SAM" id="MobiDB-lite"/>
    </source>
</evidence>
<name>A0A2P6SHB1_ROSCH</name>
<sequence length="135" mass="14743">MAAAGSEPGSDADELGELECQVTEMAVKIQEYRATVPEQLKNALTSIIEAQRPVLADGSEPGTSGDPNSGQITSDKDVLGDQMFQKINLLRDKISRNVAALPIVLKRLKECMSNIDKLDSQNTFIHPAFKRKRTS</sequence>
<dbReference type="OrthoDB" id="781564at2759"/>
<reference evidence="2 3" key="1">
    <citation type="journal article" date="2018" name="Nat. Genet.">
        <title>The Rosa genome provides new insights in the design of modern roses.</title>
        <authorList>
            <person name="Bendahmane M."/>
        </authorList>
    </citation>
    <scope>NUCLEOTIDE SEQUENCE [LARGE SCALE GENOMIC DNA]</scope>
    <source>
        <strain evidence="3">cv. Old Blush</strain>
    </source>
</reference>
<dbReference type="EMBL" id="PDCK01000039">
    <property type="protein sequence ID" value="PRQ58060.1"/>
    <property type="molecule type" value="Genomic_DNA"/>
</dbReference>
<dbReference type="PANTHER" id="PTHR36045">
    <property type="entry name" value="OS04G0558500 PROTEIN"/>
    <property type="match status" value="1"/>
</dbReference>
<evidence type="ECO:0000313" key="3">
    <source>
        <dbReference type="Proteomes" id="UP000238479"/>
    </source>
</evidence>
<keyword evidence="3" id="KW-1185">Reference proteome</keyword>
<accession>A0A2P6SHB1</accession>
<dbReference type="PANTHER" id="PTHR36045:SF2">
    <property type="entry name" value="OS04G0558500 PROTEIN"/>
    <property type="match status" value="1"/>
</dbReference>
<feature type="region of interest" description="Disordered" evidence="1">
    <location>
        <begin position="52"/>
        <end position="77"/>
    </location>
</feature>
<organism evidence="2 3">
    <name type="scientific">Rosa chinensis</name>
    <name type="common">China rose</name>
    <dbReference type="NCBI Taxonomy" id="74649"/>
    <lineage>
        <taxon>Eukaryota</taxon>
        <taxon>Viridiplantae</taxon>
        <taxon>Streptophyta</taxon>
        <taxon>Embryophyta</taxon>
        <taxon>Tracheophyta</taxon>
        <taxon>Spermatophyta</taxon>
        <taxon>Magnoliopsida</taxon>
        <taxon>eudicotyledons</taxon>
        <taxon>Gunneridae</taxon>
        <taxon>Pentapetalae</taxon>
        <taxon>rosids</taxon>
        <taxon>fabids</taxon>
        <taxon>Rosales</taxon>
        <taxon>Rosaceae</taxon>
        <taxon>Rosoideae</taxon>
        <taxon>Rosoideae incertae sedis</taxon>
        <taxon>Rosa</taxon>
    </lineage>
</organism>